<dbReference type="SUPFAM" id="SSF53955">
    <property type="entry name" value="Lysozyme-like"/>
    <property type="match status" value="1"/>
</dbReference>
<dbReference type="Gene3D" id="3.40.710.10">
    <property type="entry name" value="DD-peptidase/beta-lactamase superfamily"/>
    <property type="match status" value="1"/>
</dbReference>
<reference evidence="12 13" key="1">
    <citation type="submission" date="2024-10" db="EMBL/GenBank/DDBJ databases">
        <title>The Natural Products Discovery Center: Release of the First 8490 Sequenced Strains for Exploring Actinobacteria Biosynthetic Diversity.</title>
        <authorList>
            <person name="Kalkreuter E."/>
            <person name="Kautsar S.A."/>
            <person name="Yang D."/>
            <person name="Bader C.D."/>
            <person name="Teijaro C.N."/>
            <person name="Fluegel L."/>
            <person name="Davis C.M."/>
            <person name="Simpson J.R."/>
            <person name="Lauterbach L."/>
            <person name="Steele A.D."/>
            <person name="Gui C."/>
            <person name="Meng S."/>
            <person name="Li G."/>
            <person name="Viehrig K."/>
            <person name="Ye F."/>
            <person name="Su P."/>
            <person name="Kiefer A.F."/>
            <person name="Nichols A."/>
            <person name="Cepeda A.J."/>
            <person name="Yan W."/>
            <person name="Fan B."/>
            <person name="Jiang Y."/>
            <person name="Adhikari A."/>
            <person name="Zheng C.-J."/>
            <person name="Schuster L."/>
            <person name="Cowan T.M."/>
            <person name="Smanski M.J."/>
            <person name="Chevrette M.G."/>
            <person name="De Carvalho L.P.S."/>
            <person name="Shen B."/>
        </authorList>
    </citation>
    <scope>NUCLEOTIDE SEQUENCE [LARGE SCALE GENOMIC DNA]</scope>
    <source>
        <strain evidence="12 13">NPDC003029</strain>
    </source>
</reference>
<evidence type="ECO:0000313" key="13">
    <source>
        <dbReference type="Proteomes" id="UP001601976"/>
    </source>
</evidence>
<dbReference type="SUPFAM" id="SSF56601">
    <property type="entry name" value="beta-lactamase/transpeptidase-like"/>
    <property type="match status" value="1"/>
</dbReference>
<evidence type="ECO:0000259" key="11">
    <source>
        <dbReference type="Pfam" id="PF00912"/>
    </source>
</evidence>
<keyword evidence="9" id="KW-0472">Membrane</keyword>
<evidence type="ECO:0000259" key="10">
    <source>
        <dbReference type="Pfam" id="PF00905"/>
    </source>
</evidence>
<evidence type="ECO:0000313" key="12">
    <source>
        <dbReference type="EMBL" id="MFF3341901.1"/>
    </source>
</evidence>
<evidence type="ECO:0000256" key="3">
    <source>
        <dbReference type="ARBA" id="ARBA00022676"/>
    </source>
</evidence>
<evidence type="ECO:0000256" key="6">
    <source>
        <dbReference type="ARBA" id="ARBA00023268"/>
    </source>
</evidence>
<accession>A0ABW6RLR2</accession>
<dbReference type="InterPro" id="IPR001264">
    <property type="entry name" value="Glyco_trans_51"/>
</dbReference>
<comment type="caution">
    <text evidence="12">The sequence shown here is derived from an EMBL/GenBank/DDBJ whole genome shotgun (WGS) entry which is preliminary data.</text>
</comment>
<protein>
    <submittedName>
        <fullName evidence="12">Transglycosylase domain-containing protein</fullName>
        <ecNumber evidence="12">2.4.-.-</ecNumber>
    </submittedName>
</protein>
<dbReference type="InterPro" id="IPR023346">
    <property type="entry name" value="Lysozyme-like_dom_sf"/>
</dbReference>
<comment type="catalytic activity">
    <reaction evidence="7">
        <text>Preferential cleavage: (Ac)2-L-Lys-D-Ala-|-D-Ala. Also transpeptidation of peptidyl-alanyl moieties that are N-acyl substituents of D-alanine.</text>
        <dbReference type="EC" id="3.4.16.4"/>
    </reaction>
</comment>
<evidence type="ECO:0000256" key="1">
    <source>
        <dbReference type="ARBA" id="ARBA00022645"/>
    </source>
</evidence>
<sequence length="688" mass="73713">MRRTGPEPWVPPRRASGGSRRFRIDYPRQGRRGLLRLVPSWRQLLGVALVCCGTVAALVGYVYSTVHIADVNAAARAEANVYYWADGTQMVSVGAVNRQNVPLSDIPPSLQNAVIAAENADFYSDPGFSVGGVGRAVVNMARGGEVQGGSTITQQYVKNTYLTPEQTVDRKLRELCLAVKLSRSLSKQEILQGYLNTSWFGRNAYGVQAAAVAYYGMDARELDPGRSALLAALLKGAQQYDPSLSEANHRRAEARWRYVLDRQVELGHMSRQERAKYTVFPEPRRQSVSTSLSGQTGYLVDVANKYIEKRTGLTAGELGRGGYRIRTTFDRTKVEQLRQTVERVTAQSLDPERRITDRDVQIGAASVRPGDGAVLALYGGPDATEHFTNNADTTGVPVGSAFKPFVLAAALQHGVRSAGAAAPRLPVTSDSFYDRGGVLTPGTPLLPPERAGTGTSGFADGVLPFATGLPSLREALVLGGESVYSRLGEDVGLARVRDLAVGTGLLPQSMAPLERRFAVGTSTPSAIRMADAYATFAEDGRRTDPYSVTTVTYRGTRLEGLEPPPGRQVLDAEVAREVSRAMRDVAVDALAPDTLRAVAPVAAGRTGDDDRLPAAWFVGYTEELSTAVTVFRNKPGKGGLLPLAGVGGVGGSGQERGDFLPLRVWSSYMTATLRGPGGGGFGRPADPR</sequence>
<name>A0ABW6RLR2_9ACTN</name>
<dbReference type="Proteomes" id="UP001601976">
    <property type="component" value="Unassembled WGS sequence"/>
</dbReference>
<evidence type="ECO:0000256" key="5">
    <source>
        <dbReference type="ARBA" id="ARBA00022801"/>
    </source>
</evidence>
<keyword evidence="3 12" id="KW-0328">Glycosyltransferase</keyword>
<gene>
    <name evidence="12" type="ORF">ACFYWW_24760</name>
</gene>
<keyword evidence="13" id="KW-1185">Reference proteome</keyword>
<evidence type="ECO:0000256" key="2">
    <source>
        <dbReference type="ARBA" id="ARBA00022670"/>
    </source>
</evidence>
<evidence type="ECO:0000256" key="4">
    <source>
        <dbReference type="ARBA" id="ARBA00022679"/>
    </source>
</evidence>
<dbReference type="GO" id="GO:0016757">
    <property type="term" value="F:glycosyltransferase activity"/>
    <property type="evidence" value="ECO:0007669"/>
    <property type="project" value="UniProtKB-KW"/>
</dbReference>
<keyword evidence="5" id="KW-0378">Hydrolase</keyword>
<dbReference type="PANTHER" id="PTHR32282">
    <property type="entry name" value="BINDING PROTEIN TRANSPEPTIDASE, PUTATIVE-RELATED"/>
    <property type="match status" value="1"/>
</dbReference>
<keyword evidence="9" id="KW-1133">Transmembrane helix</keyword>
<dbReference type="EMBL" id="JBIAPK010000008">
    <property type="protein sequence ID" value="MFF3341901.1"/>
    <property type="molecule type" value="Genomic_DNA"/>
</dbReference>
<dbReference type="Gene3D" id="1.10.3810.10">
    <property type="entry name" value="Biosynthetic peptidoglycan transglycosylase-like"/>
    <property type="match status" value="1"/>
</dbReference>
<dbReference type="EC" id="2.4.-.-" evidence="12"/>
<dbReference type="Pfam" id="PF00905">
    <property type="entry name" value="Transpeptidase"/>
    <property type="match status" value="1"/>
</dbReference>
<feature type="domain" description="Penicillin-binding protein transpeptidase" evidence="10">
    <location>
        <begin position="513"/>
        <end position="626"/>
    </location>
</feature>
<feature type="transmembrane region" description="Helical" evidence="9">
    <location>
        <begin position="44"/>
        <end position="63"/>
    </location>
</feature>
<dbReference type="InterPro" id="IPR050396">
    <property type="entry name" value="Glycosyltr_51/Transpeptidase"/>
</dbReference>
<proteinExistence type="predicted"/>
<evidence type="ECO:0000256" key="8">
    <source>
        <dbReference type="ARBA" id="ARBA00049902"/>
    </source>
</evidence>
<dbReference type="PANTHER" id="PTHR32282:SF34">
    <property type="entry name" value="PENICILLIN-BINDING PROTEIN 1A"/>
    <property type="match status" value="1"/>
</dbReference>
<evidence type="ECO:0000256" key="7">
    <source>
        <dbReference type="ARBA" id="ARBA00034000"/>
    </source>
</evidence>
<evidence type="ECO:0000256" key="9">
    <source>
        <dbReference type="SAM" id="Phobius"/>
    </source>
</evidence>
<dbReference type="InterPro" id="IPR001460">
    <property type="entry name" value="PCN-bd_Tpept"/>
</dbReference>
<keyword evidence="2" id="KW-0645">Protease</keyword>
<keyword evidence="4 12" id="KW-0808">Transferase</keyword>
<keyword evidence="6" id="KW-0511">Multifunctional enzyme</keyword>
<dbReference type="Pfam" id="PF00912">
    <property type="entry name" value="Transgly"/>
    <property type="match status" value="1"/>
</dbReference>
<feature type="domain" description="Glycosyl transferase family 51" evidence="11">
    <location>
        <begin position="91"/>
        <end position="262"/>
    </location>
</feature>
<dbReference type="RefSeq" id="WP_387896868.1">
    <property type="nucleotide sequence ID" value="NZ_JBIAPK010000008.1"/>
</dbReference>
<dbReference type="InterPro" id="IPR012338">
    <property type="entry name" value="Beta-lactam/transpept-like"/>
</dbReference>
<organism evidence="12 13">
    <name type="scientific">Streptomyces flavidovirens</name>
    <dbReference type="NCBI Taxonomy" id="67298"/>
    <lineage>
        <taxon>Bacteria</taxon>
        <taxon>Bacillati</taxon>
        <taxon>Actinomycetota</taxon>
        <taxon>Actinomycetes</taxon>
        <taxon>Kitasatosporales</taxon>
        <taxon>Streptomycetaceae</taxon>
        <taxon>Streptomyces</taxon>
    </lineage>
</organism>
<dbReference type="InterPro" id="IPR036950">
    <property type="entry name" value="PBP_transglycosylase"/>
</dbReference>
<keyword evidence="9" id="KW-0812">Transmembrane</keyword>
<keyword evidence="1" id="KW-0121">Carboxypeptidase</keyword>
<comment type="catalytic activity">
    <reaction evidence="8">
        <text>[GlcNAc-(1-&gt;4)-Mur2Ac(oyl-L-Ala-gamma-D-Glu-L-Lys-D-Ala-D-Ala)](n)-di-trans,octa-cis-undecaprenyl diphosphate + beta-D-GlcNAc-(1-&gt;4)-Mur2Ac(oyl-L-Ala-gamma-D-Glu-L-Lys-D-Ala-D-Ala)-di-trans,octa-cis-undecaprenyl diphosphate = [GlcNAc-(1-&gt;4)-Mur2Ac(oyl-L-Ala-gamma-D-Glu-L-Lys-D-Ala-D-Ala)](n+1)-di-trans,octa-cis-undecaprenyl diphosphate + di-trans,octa-cis-undecaprenyl diphosphate + H(+)</text>
        <dbReference type="Rhea" id="RHEA:23708"/>
        <dbReference type="Rhea" id="RHEA-COMP:9602"/>
        <dbReference type="Rhea" id="RHEA-COMP:9603"/>
        <dbReference type="ChEBI" id="CHEBI:15378"/>
        <dbReference type="ChEBI" id="CHEBI:58405"/>
        <dbReference type="ChEBI" id="CHEBI:60033"/>
        <dbReference type="ChEBI" id="CHEBI:78435"/>
        <dbReference type="EC" id="2.4.99.28"/>
    </reaction>
</comment>